<accession>A0A165NJ57</accession>
<proteinExistence type="predicted"/>
<feature type="signal peptide" evidence="1">
    <location>
        <begin position="1"/>
        <end position="27"/>
    </location>
</feature>
<dbReference type="AlphaFoldDB" id="A0A165NJ57"/>
<evidence type="ECO:0000313" key="2">
    <source>
        <dbReference type="EMBL" id="KZT67030.1"/>
    </source>
</evidence>
<evidence type="ECO:0000313" key="3">
    <source>
        <dbReference type="Proteomes" id="UP000076727"/>
    </source>
</evidence>
<keyword evidence="1" id="KW-0732">Signal</keyword>
<sequence length="122" mass="12367">MIFFRNAFVGSPVALAFVAGLTPSATAAPWWPMHYVMEEVPPDLQSTQLDSTTAVAITLPSSTATPSAISTTTSAEVLAGSTGSAEGLDASMQQTSSASAGFRAGSTTAFAGSTIMALYLAL</sequence>
<dbReference type="OrthoDB" id="2801051at2759"/>
<name>A0A165NJ57_9APHY</name>
<gene>
    <name evidence="2" type="ORF">DAEQUDRAFT_813169</name>
</gene>
<dbReference type="Proteomes" id="UP000076727">
    <property type="component" value="Unassembled WGS sequence"/>
</dbReference>
<protein>
    <submittedName>
        <fullName evidence="2">Uncharacterized protein</fullName>
    </submittedName>
</protein>
<dbReference type="EMBL" id="KV429081">
    <property type="protein sequence ID" value="KZT67030.1"/>
    <property type="molecule type" value="Genomic_DNA"/>
</dbReference>
<reference evidence="2 3" key="1">
    <citation type="journal article" date="2016" name="Mol. Biol. Evol.">
        <title>Comparative Genomics of Early-Diverging Mushroom-Forming Fungi Provides Insights into the Origins of Lignocellulose Decay Capabilities.</title>
        <authorList>
            <person name="Nagy L.G."/>
            <person name="Riley R."/>
            <person name="Tritt A."/>
            <person name="Adam C."/>
            <person name="Daum C."/>
            <person name="Floudas D."/>
            <person name="Sun H."/>
            <person name="Yadav J.S."/>
            <person name="Pangilinan J."/>
            <person name="Larsson K.H."/>
            <person name="Matsuura K."/>
            <person name="Barry K."/>
            <person name="Labutti K."/>
            <person name="Kuo R."/>
            <person name="Ohm R.A."/>
            <person name="Bhattacharya S.S."/>
            <person name="Shirouzu T."/>
            <person name="Yoshinaga Y."/>
            <person name="Martin F.M."/>
            <person name="Grigoriev I.V."/>
            <person name="Hibbett D.S."/>
        </authorList>
    </citation>
    <scope>NUCLEOTIDE SEQUENCE [LARGE SCALE GENOMIC DNA]</scope>
    <source>
        <strain evidence="2 3">L-15889</strain>
    </source>
</reference>
<feature type="chain" id="PRO_5007863322" evidence="1">
    <location>
        <begin position="28"/>
        <end position="122"/>
    </location>
</feature>
<keyword evidence="3" id="KW-1185">Reference proteome</keyword>
<evidence type="ECO:0000256" key="1">
    <source>
        <dbReference type="SAM" id="SignalP"/>
    </source>
</evidence>
<organism evidence="2 3">
    <name type="scientific">Daedalea quercina L-15889</name>
    <dbReference type="NCBI Taxonomy" id="1314783"/>
    <lineage>
        <taxon>Eukaryota</taxon>
        <taxon>Fungi</taxon>
        <taxon>Dikarya</taxon>
        <taxon>Basidiomycota</taxon>
        <taxon>Agaricomycotina</taxon>
        <taxon>Agaricomycetes</taxon>
        <taxon>Polyporales</taxon>
        <taxon>Fomitopsis</taxon>
    </lineage>
</organism>